<comment type="similarity">
    <text evidence="12">Belongs to the phospholipase D family. Cardiolipin synthase subfamily.</text>
</comment>
<dbReference type="SUPFAM" id="SSF56024">
    <property type="entry name" value="Phospholipase D/nuclease"/>
    <property type="match status" value="2"/>
</dbReference>
<dbReference type="PANTHER" id="PTHR21248">
    <property type="entry name" value="CARDIOLIPIN SYNTHASE"/>
    <property type="match status" value="1"/>
</dbReference>
<feature type="active site" evidence="12">
    <location>
        <position position="229"/>
    </location>
</feature>
<evidence type="ECO:0000256" key="12">
    <source>
        <dbReference type="HAMAP-Rule" id="MF_01916"/>
    </source>
</evidence>
<keyword evidence="7 12" id="KW-1133">Transmembrane helix</keyword>
<feature type="transmembrane region" description="Helical" evidence="12">
    <location>
        <begin position="32"/>
        <end position="54"/>
    </location>
</feature>
<evidence type="ECO:0000259" key="14">
    <source>
        <dbReference type="PROSITE" id="PS50035"/>
    </source>
</evidence>
<reference evidence="15 16" key="1">
    <citation type="submission" date="2024-09" db="EMBL/GenBank/DDBJ databases">
        <authorList>
            <person name="Sun Q."/>
            <person name="Mori K."/>
        </authorList>
    </citation>
    <scope>NUCLEOTIDE SEQUENCE [LARGE SCALE GENOMIC DNA]</scope>
    <source>
        <strain evidence="15 16">CCM 4839</strain>
    </source>
</reference>
<proteinExistence type="inferred from homology"/>
<dbReference type="RefSeq" id="WP_204819552.1">
    <property type="nucleotide sequence ID" value="NZ_JANHOF010000003.1"/>
</dbReference>
<evidence type="ECO:0000313" key="16">
    <source>
        <dbReference type="Proteomes" id="UP001589818"/>
    </source>
</evidence>
<keyword evidence="10 12" id="KW-0594">Phospholipid biosynthesis</keyword>
<evidence type="ECO:0000256" key="4">
    <source>
        <dbReference type="ARBA" id="ARBA00022679"/>
    </source>
</evidence>
<evidence type="ECO:0000256" key="6">
    <source>
        <dbReference type="ARBA" id="ARBA00022737"/>
    </source>
</evidence>
<keyword evidence="8 12" id="KW-0443">Lipid metabolism</keyword>
<keyword evidence="16" id="KW-1185">Reference proteome</keyword>
<sequence length="481" mass="54661">MSLYQNAYAIIILLNLLFAVAVVFLERRNVGVTWAWLMILLFLPIVGFALYLLFGQNLSKVKLYKISKLISRDIKAIVEGQRRAYLHNEIEFKDPAMLPYRDMVYMNLTSGYALYTQDNDVHIFTDGNDKFEALLQSIAEAKSHIHLMYYIVRDDAIGQRLIKALVAKAEEGVEVRFLYDAIGSWHLRSQYFSPLIHAGGKVAAFFPSKILYLNIRVNYRNHRKLAIIDGEIGYIGGFNVGDEYLSLDKRFGYWRDTHLRISGSAVLQMQALFFLDWNLASEVPIPEDYDYFPVGPAQGNVGIQIVSSGPNNSEEQIKNAYIKMIHAAKKSICIQTPYFIPDESVLTALRLAALSGVEVFLMLPSKPDHKMVYWASFSYLGDLLEAGGRCLLYEKGFLHAKSIVVDGLIASIGTANVDIRSFKLNFEANAIIYDSKTAAELQHIFDHDRVYSRELTLAEYSARSRMQRIKESFTRLLSPIL</sequence>
<evidence type="ECO:0000256" key="13">
    <source>
        <dbReference type="NCBIfam" id="TIGR04265"/>
    </source>
</evidence>
<evidence type="ECO:0000313" key="15">
    <source>
        <dbReference type="EMBL" id="MFC0392471.1"/>
    </source>
</evidence>
<dbReference type="EC" id="2.7.8.-" evidence="12 13"/>
<name>A0ABV6J9J1_9BACL</name>
<dbReference type="Proteomes" id="UP001589818">
    <property type="component" value="Unassembled WGS sequence"/>
</dbReference>
<evidence type="ECO:0000256" key="2">
    <source>
        <dbReference type="ARBA" id="ARBA00022475"/>
    </source>
</evidence>
<keyword evidence="9 12" id="KW-0472">Membrane</keyword>
<dbReference type="Pfam" id="PF13091">
    <property type="entry name" value="PLDc_2"/>
    <property type="match status" value="2"/>
</dbReference>
<keyword evidence="11 12" id="KW-1208">Phospholipid metabolism</keyword>
<comment type="caution">
    <text evidence="15">The sequence shown here is derived from an EMBL/GenBank/DDBJ whole genome shotgun (WGS) entry which is preliminary data.</text>
</comment>
<keyword evidence="4 12" id="KW-0808">Transferase</keyword>
<dbReference type="EMBL" id="JBHLVF010000017">
    <property type="protein sequence ID" value="MFC0392471.1"/>
    <property type="molecule type" value="Genomic_DNA"/>
</dbReference>
<evidence type="ECO:0000256" key="8">
    <source>
        <dbReference type="ARBA" id="ARBA00023098"/>
    </source>
</evidence>
<evidence type="ECO:0000256" key="10">
    <source>
        <dbReference type="ARBA" id="ARBA00023209"/>
    </source>
</evidence>
<feature type="active site" evidence="12">
    <location>
        <position position="222"/>
    </location>
</feature>
<feature type="transmembrane region" description="Helical" evidence="12">
    <location>
        <begin position="6"/>
        <end position="25"/>
    </location>
</feature>
<dbReference type="HAMAP" id="MF_01916">
    <property type="entry name" value="Cardiolipin_synth_Cls"/>
    <property type="match status" value="1"/>
</dbReference>
<feature type="active site" evidence="12">
    <location>
        <position position="406"/>
    </location>
</feature>
<feature type="domain" description="PLD phosphodiesterase" evidence="14">
    <location>
        <begin position="217"/>
        <end position="244"/>
    </location>
</feature>
<evidence type="ECO:0000256" key="11">
    <source>
        <dbReference type="ARBA" id="ARBA00023264"/>
    </source>
</evidence>
<dbReference type="InterPro" id="IPR027379">
    <property type="entry name" value="CLS_N"/>
</dbReference>
<feature type="active site" evidence="12">
    <location>
        <position position="399"/>
    </location>
</feature>
<dbReference type="CDD" id="cd09112">
    <property type="entry name" value="PLDc_CLS_2"/>
    <property type="match status" value="1"/>
</dbReference>
<evidence type="ECO:0000256" key="3">
    <source>
        <dbReference type="ARBA" id="ARBA00022516"/>
    </source>
</evidence>
<keyword evidence="2 12" id="KW-1003">Cell membrane</keyword>
<comment type="catalytic activity">
    <reaction evidence="12">
        <text>2 a 1,2-diacyl-sn-glycero-3-phospho-(1'-sn-glycerol) = a cardiolipin + glycerol</text>
        <dbReference type="Rhea" id="RHEA:31451"/>
        <dbReference type="ChEBI" id="CHEBI:17754"/>
        <dbReference type="ChEBI" id="CHEBI:62237"/>
        <dbReference type="ChEBI" id="CHEBI:64716"/>
    </reaction>
</comment>
<keyword evidence="6" id="KW-0677">Repeat</keyword>
<dbReference type="Gene3D" id="3.30.870.10">
    <property type="entry name" value="Endonuclease Chain A"/>
    <property type="match status" value="2"/>
</dbReference>
<feature type="active site" evidence="12">
    <location>
        <position position="224"/>
    </location>
</feature>
<accession>A0ABV6J9J1</accession>
<dbReference type="PANTHER" id="PTHR21248:SF22">
    <property type="entry name" value="PHOSPHOLIPASE D"/>
    <property type="match status" value="1"/>
</dbReference>
<protein>
    <recommendedName>
        <fullName evidence="12 13">Cardiolipin synthase</fullName>
        <shortName evidence="12">CL synthase</shortName>
        <ecNumber evidence="12 13">2.7.8.-</ecNumber>
    </recommendedName>
</protein>
<feature type="domain" description="PLD phosphodiesterase" evidence="14">
    <location>
        <begin position="394"/>
        <end position="421"/>
    </location>
</feature>
<comment type="function">
    <text evidence="12">Catalyzes the reversible phosphatidyl group transfer from one phosphatidylglycerol molecule to another to form cardiolipin (CL) (diphosphatidylglycerol) and glycerol.</text>
</comment>
<comment type="subcellular location">
    <subcellularLocation>
        <location evidence="1 12">Cell membrane</location>
        <topology evidence="1 12">Multi-pass membrane protein</topology>
    </subcellularLocation>
</comment>
<evidence type="ECO:0000256" key="1">
    <source>
        <dbReference type="ARBA" id="ARBA00004651"/>
    </source>
</evidence>
<keyword evidence="5 12" id="KW-0812">Transmembrane</keyword>
<dbReference type="InterPro" id="IPR001736">
    <property type="entry name" value="PLipase_D/transphosphatidylase"/>
</dbReference>
<gene>
    <name evidence="15" type="primary">cls</name>
    <name evidence="15" type="ORF">ACFFJ8_13950</name>
</gene>
<dbReference type="PROSITE" id="PS50035">
    <property type="entry name" value="PLD"/>
    <property type="match status" value="2"/>
</dbReference>
<dbReference type="InterPro" id="IPR025202">
    <property type="entry name" value="PLD-like_dom"/>
</dbReference>
<dbReference type="CDD" id="cd09110">
    <property type="entry name" value="PLDc_CLS_1"/>
    <property type="match status" value="1"/>
</dbReference>
<dbReference type="InterPro" id="IPR030874">
    <property type="entry name" value="Cardiolipin_synth_Firmi"/>
</dbReference>
<dbReference type="InterPro" id="IPR022924">
    <property type="entry name" value="Cardiolipin_synthase"/>
</dbReference>
<evidence type="ECO:0000256" key="7">
    <source>
        <dbReference type="ARBA" id="ARBA00022989"/>
    </source>
</evidence>
<evidence type="ECO:0000256" key="9">
    <source>
        <dbReference type="ARBA" id="ARBA00023136"/>
    </source>
</evidence>
<dbReference type="NCBIfam" id="TIGR04265">
    <property type="entry name" value="bac_cardiolipin"/>
    <property type="match status" value="1"/>
</dbReference>
<feature type="active site" evidence="12">
    <location>
        <position position="401"/>
    </location>
</feature>
<keyword evidence="3 12" id="KW-0444">Lipid biosynthesis</keyword>
<evidence type="ECO:0000256" key="5">
    <source>
        <dbReference type="ARBA" id="ARBA00022692"/>
    </source>
</evidence>
<dbReference type="Pfam" id="PF13396">
    <property type="entry name" value="PLDc_N"/>
    <property type="match status" value="1"/>
</dbReference>
<dbReference type="SMART" id="SM00155">
    <property type="entry name" value="PLDc"/>
    <property type="match status" value="2"/>
</dbReference>
<organism evidence="15 16">
    <name type="scientific">Paenibacillus mendelii</name>
    <dbReference type="NCBI Taxonomy" id="206163"/>
    <lineage>
        <taxon>Bacteria</taxon>
        <taxon>Bacillati</taxon>
        <taxon>Bacillota</taxon>
        <taxon>Bacilli</taxon>
        <taxon>Bacillales</taxon>
        <taxon>Paenibacillaceae</taxon>
        <taxon>Paenibacillus</taxon>
    </lineage>
</organism>